<proteinExistence type="predicted"/>
<evidence type="ECO:0000313" key="1">
    <source>
        <dbReference type="EMBL" id="JAH95233.1"/>
    </source>
</evidence>
<reference evidence="1" key="1">
    <citation type="submission" date="2014-11" db="EMBL/GenBank/DDBJ databases">
        <authorList>
            <person name="Amaro Gonzalez C."/>
        </authorList>
    </citation>
    <scope>NUCLEOTIDE SEQUENCE</scope>
</reference>
<dbReference type="AlphaFoldDB" id="A0A0E9X0N5"/>
<reference evidence="1" key="2">
    <citation type="journal article" date="2015" name="Fish Shellfish Immunol.">
        <title>Early steps in the European eel (Anguilla anguilla)-Vibrio vulnificus interaction in the gills: Role of the RtxA13 toxin.</title>
        <authorList>
            <person name="Callol A."/>
            <person name="Pajuelo D."/>
            <person name="Ebbesson L."/>
            <person name="Teles M."/>
            <person name="MacKenzie S."/>
            <person name="Amaro C."/>
        </authorList>
    </citation>
    <scope>NUCLEOTIDE SEQUENCE</scope>
</reference>
<accession>A0A0E9X0N5</accession>
<organism evidence="1">
    <name type="scientific">Anguilla anguilla</name>
    <name type="common">European freshwater eel</name>
    <name type="synonym">Muraena anguilla</name>
    <dbReference type="NCBI Taxonomy" id="7936"/>
    <lineage>
        <taxon>Eukaryota</taxon>
        <taxon>Metazoa</taxon>
        <taxon>Chordata</taxon>
        <taxon>Craniata</taxon>
        <taxon>Vertebrata</taxon>
        <taxon>Euteleostomi</taxon>
        <taxon>Actinopterygii</taxon>
        <taxon>Neopterygii</taxon>
        <taxon>Teleostei</taxon>
        <taxon>Anguilliformes</taxon>
        <taxon>Anguillidae</taxon>
        <taxon>Anguilla</taxon>
    </lineage>
</organism>
<name>A0A0E9X0N5_ANGAN</name>
<protein>
    <submittedName>
        <fullName evidence="1">Uncharacterized protein</fullName>
    </submittedName>
</protein>
<dbReference type="EMBL" id="GBXM01013344">
    <property type="protein sequence ID" value="JAH95233.1"/>
    <property type="molecule type" value="Transcribed_RNA"/>
</dbReference>
<sequence length="55" mass="6119">MFSQSWGRSASMNAAVESITHPIGGQRFSCLYPFQLPFASGIHLMQMNINSNTQQ</sequence>